<protein>
    <submittedName>
        <fullName evidence="2">Uncharacterized protein</fullName>
    </submittedName>
</protein>
<proteinExistence type="predicted"/>
<reference evidence="2 3" key="1">
    <citation type="submission" date="2016-07" db="EMBL/GenBank/DDBJ databases">
        <title>Comparative genomics of the entomopathogenic fungus Beauveria bassiana.</title>
        <authorList>
            <person name="Valero Jimenez C.A."/>
            <person name="Zwaan B.J."/>
            <person name="Van Kan J.A."/>
            <person name="Takken W."/>
            <person name="Debets A.J."/>
            <person name="Schoustra S.E."/>
            <person name="Koenraadt C.J."/>
        </authorList>
    </citation>
    <scope>NUCLEOTIDE SEQUENCE [LARGE SCALE GENOMIC DNA]</scope>
    <source>
        <strain evidence="2 3">ARSEF 8028</strain>
    </source>
</reference>
<evidence type="ECO:0000313" key="2">
    <source>
        <dbReference type="EMBL" id="PQK15637.1"/>
    </source>
</evidence>
<feature type="region of interest" description="Disordered" evidence="1">
    <location>
        <begin position="59"/>
        <end position="158"/>
    </location>
</feature>
<dbReference type="EMBL" id="JRHA01000005">
    <property type="protein sequence ID" value="PQK15637.1"/>
    <property type="molecule type" value="Genomic_DNA"/>
</dbReference>
<feature type="compositionally biased region" description="Basic and acidic residues" evidence="1">
    <location>
        <begin position="65"/>
        <end position="75"/>
    </location>
</feature>
<sequence length="307" mass="34902">MSEDIAKLLREELHRATAVSKLVDCVLGVLSRDSRCRGELIRKLEPTPDITIPLSIVATPTSSASEHDPGARDVTVDPITPTPNTDRPIIECISERKRRRARDDTIDRRVVRKPSPAPSTAPPSKRGQTSTREASAKAKPKVRGPGRKQKPPVPDFNDERFANIFEPLRREISEYTLVNGLQDAWRVVDALRWPDPEAAQLDKSLSRVQRLQWQLQRCDTLETKDYSLPTLMVIQRRFYMVQLMAEYRNATREEHNGDGSGVIEKCSLSWARNNDKKDGTILIEQQNPSFKRWNDTVTAFSSSRYVT</sequence>
<gene>
    <name evidence="2" type="ORF">BB8028_0005g11490</name>
</gene>
<dbReference type="AlphaFoldDB" id="A0A2S7YHR4"/>
<feature type="compositionally biased region" description="Basic residues" evidence="1">
    <location>
        <begin position="138"/>
        <end position="150"/>
    </location>
</feature>
<evidence type="ECO:0000256" key="1">
    <source>
        <dbReference type="SAM" id="MobiDB-lite"/>
    </source>
</evidence>
<evidence type="ECO:0000313" key="3">
    <source>
        <dbReference type="Proteomes" id="UP000237441"/>
    </source>
</evidence>
<accession>A0A2S7YHR4</accession>
<organism evidence="2 3">
    <name type="scientific">Beauveria bassiana</name>
    <name type="common">White muscardine disease fungus</name>
    <name type="synonym">Tritirachium shiotae</name>
    <dbReference type="NCBI Taxonomy" id="176275"/>
    <lineage>
        <taxon>Eukaryota</taxon>
        <taxon>Fungi</taxon>
        <taxon>Dikarya</taxon>
        <taxon>Ascomycota</taxon>
        <taxon>Pezizomycotina</taxon>
        <taxon>Sordariomycetes</taxon>
        <taxon>Hypocreomycetidae</taxon>
        <taxon>Hypocreales</taxon>
        <taxon>Cordycipitaceae</taxon>
        <taxon>Beauveria</taxon>
    </lineage>
</organism>
<name>A0A2S7YHR4_BEABA</name>
<dbReference type="Proteomes" id="UP000237441">
    <property type="component" value="Unassembled WGS sequence"/>
</dbReference>
<comment type="caution">
    <text evidence="2">The sequence shown here is derived from an EMBL/GenBank/DDBJ whole genome shotgun (WGS) entry which is preliminary data.</text>
</comment>